<dbReference type="PANTHER" id="PTHR47186">
    <property type="entry name" value="LEUCINE-RICH REPEAT-CONTAINING PROTEIN 57"/>
    <property type="match status" value="1"/>
</dbReference>
<comment type="caution">
    <text evidence="1">The sequence shown here is derived from an EMBL/GenBank/DDBJ whole genome shotgun (WGS) entry which is preliminary data.</text>
</comment>
<dbReference type="InterPro" id="IPR032675">
    <property type="entry name" value="LRR_dom_sf"/>
</dbReference>
<accession>A0A0F9LQS1</accession>
<name>A0A0F9LQS1_9ZZZZ</name>
<sequence>MSGYLGYLTFDDILSGILEMEDASFMEKTVGSKRHYKPISYLAKIEGKEKENNLFFSLKNGRIEELEFEIEERLPKIPSEIGNLKKLERLHIFIGSHSNNIFADEFKAESVKYLAIDCSVKDTTIPDMLYSFPNLRWLRIVGTNSRPVVKLENSFKKLHNLETLELHNVRLNELPETIVSLKNLFYIDLTCTSIKSVSVPILLTLRRTGLRSLKLVGNTDLIISEGEIKALKKRIRLDLRS</sequence>
<dbReference type="PANTHER" id="PTHR47186:SF63">
    <property type="entry name" value="C-JID DOMAIN-CONTAINING PROTEIN"/>
    <property type="match status" value="1"/>
</dbReference>
<organism evidence="1">
    <name type="scientific">marine sediment metagenome</name>
    <dbReference type="NCBI Taxonomy" id="412755"/>
    <lineage>
        <taxon>unclassified sequences</taxon>
        <taxon>metagenomes</taxon>
        <taxon>ecological metagenomes</taxon>
    </lineage>
</organism>
<dbReference type="Gene3D" id="3.80.10.10">
    <property type="entry name" value="Ribonuclease Inhibitor"/>
    <property type="match status" value="1"/>
</dbReference>
<protein>
    <recommendedName>
        <fullName evidence="2">Leucine-rich repeat domain-containing protein</fullName>
    </recommendedName>
</protein>
<dbReference type="SUPFAM" id="SSF52047">
    <property type="entry name" value="RNI-like"/>
    <property type="match status" value="1"/>
</dbReference>
<gene>
    <name evidence="1" type="ORF">LCGC14_1248590</name>
</gene>
<proteinExistence type="predicted"/>
<dbReference type="EMBL" id="LAZR01006815">
    <property type="protein sequence ID" value="KKM89451.1"/>
    <property type="molecule type" value="Genomic_DNA"/>
</dbReference>
<reference evidence="1" key="1">
    <citation type="journal article" date="2015" name="Nature">
        <title>Complex archaea that bridge the gap between prokaryotes and eukaryotes.</title>
        <authorList>
            <person name="Spang A."/>
            <person name="Saw J.H."/>
            <person name="Jorgensen S.L."/>
            <person name="Zaremba-Niedzwiedzka K."/>
            <person name="Martijn J."/>
            <person name="Lind A.E."/>
            <person name="van Eijk R."/>
            <person name="Schleper C."/>
            <person name="Guy L."/>
            <person name="Ettema T.J."/>
        </authorList>
    </citation>
    <scope>NUCLEOTIDE SEQUENCE</scope>
</reference>
<dbReference type="AlphaFoldDB" id="A0A0F9LQS1"/>
<evidence type="ECO:0008006" key="2">
    <source>
        <dbReference type="Google" id="ProtNLM"/>
    </source>
</evidence>
<evidence type="ECO:0000313" key="1">
    <source>
        <dbReference type="EMBL" id="KKM89451.1"/>
    </source>
</evidence>